<sequence>MHNVLLCERKLSAPKEKIVSPGGSEKVLQPSSKEMTFEPNTRGIILASTKRGVSWGSEKRLLPKAIIYVNGLLGRLRLRCIFDSSSENSFLTLRAAERLNKIKTYFTIQDHMEEITNIDDITSEEGFFLPHHGALRAKSCSRPLRVVFKGSQKTDLDILLNDVLCEGGDIQ</sequence>
<gene>
    <name evidence="1" type="ORF">TNCV_3108131</name>
</gene>
<name>A0A8X6S3G7_TRICX</name>
<dbReference type="AlphaFoldDB" id="A0A8X6S3G7"/>
<protein>
    <submittedName>
        <fullName evidence="1">Uncharacterized protein</fullName>
    </submittedName>
</protein>
<dbReference type="Proteomes" id="UP000887159">
    <property type="component" value="Unassembled WGS sequence"/>
</dbReference>
<dbReference type="EMBL" id="BMAU01021257">
    <property type="protein sequence ID" value="GFY06134.1"/>
    <property type="molecule type" value="Genomic_DNA"/>
</dbReference>
<proteinExistence type="predicted"/>
<reference evidence="1" key="1">
    <citation type="submission" date="2020-08" db="EMBL/GenBank/DDBJ databases">
        <title>Multicomponent nature underlies the extraordinary mechanical properties of spider dragline silk.</title>
        <authorList>
            <person name="Kono N."/>
            <person name="Nakamura H."/>
            <person name="Mori M."/>
            <person name="Yoshida Y."/>
            <person name="Ohtoshi R."/>
            <person name="Malay A.D."/>
            <person name="Moran D.A.P."/>
            <person name="Tomita M."/>
            <person name="Numata K."/>
            <person name="Arakawa K."/>
        </authorList>
    </citation>
    <scope>NUCLEOTIDE SEQUENCE</scope>
</reference>
<keyword evidence="2" id="KW-1185">Reference proteome</keyword>
<comment type="caution">
    <text evidence="1">The sequence shown here is derived from an EMBL/GenBank/DDBJ whole genome shotgun (WGS) entry which is preliminary data.</text>
</comment>
<accession>A0A8X6S3G7</accession>
<organism evidence="1 2">
    <name type="scientific">Trichonephila clavipes</name>
    <name type="common">Golden silk orbweaver</name>
    <name type="synonym">Nephila clavipes</name>
    <dbReference type="NCBI Taxonomy" id="2585209"/>
    <lineage>
        <taxon>Eukaryota</taxon>
        <taxon>Metazoa</taxon>
        <taxon>Ecdysozoa</taxon>
        <taxon>Arthropoda</taxon>
        <taxon>Chelicerata</taxon>
        <taxon>Arachnida</taxon>
        <taxon>Araneae</taxon>
        <taxon>Araneomorphae</taxon>
        <taxon>Entelegynae</taxon>
        <taxon>Araneoidea</taxon>
        <taxon>Nephilidae</taxon>
        <taxon>Trichonephila</taxon>
    </lineage>
</organism>
<evidence type="ECO:0000313" key="2">
    <source>
        <dbReference type="Proteomes" id="UP000887159"/>
    </source>
</evidence>
<evidence type="ECO:0000313" key="1">
    <source>
        <dbReference type="EMBL" id="GFY06134.1"/>
    </source>
</evidence>